<dbReference type="SUPFAM" id="SSF55073">
    <property type="entry name" value="Nucleotide cyclase"/>
    <property type="match status" value="1"/>
</dbReference>
<sequence>MPGRLPSLPELFAHRNTPMPRLAVVYLDLDRFREINARFGPSGGDAVLLEVVHRLQLGLPEDAALARVGGDEFAAVLPGAGRPECQDLLDYCVGRLCEDFQVYGQPLTVGASVGVALREQEGPSVEVLLRQARQAAFGAKRAGGGQVNFFDAQEHAHEQQAALLRQRIAEGLDAGEFFLVFQPKVDMRRGTIVGVEALSRWRHPERGELQPADFVPSIEDHELAEQLNEWALGAAIEAARNWAAQGRRLSVSVNVSAGLLMRPDLVPRLWSLLECFPERHPGALVLEILETSAIRDMGLAAAFIESCRHLGVAVVMDDFGTGYSSLAYLRRLPVSGLKLDQSFVRNVLTDAQDRAILQGVISLAAALNLEVTAEGVETREHGEALLALGCHLAQGFGIARPMPAEQVLTWIDAYEAYPLWPASAADAAGGAAPGPSLP</sequence>
<dbReference type="Pfam" id="PF00563">
    <property type="entry name" value="EAL"/>
    <property type="match status" value="1"/>
</dbReference>
<dbReference type="NCBIfam" id="TIGR00254">
    <property type="entry name" value="GGDEF"/>
    <property type="match status" value="1"/>
</dbReference>
<gene>
    <name evidence="3" type="ORF">NS331_07505</name>
</gene>
<keyword evidence="4" id="KW-1185">Reference proteome</keyword>
<organism evidence="3 4">
    <name type="scientific">Pseudacidovorax intermedius</name>
    <dbReference type="NCBI Taxonomy" id="433924"/>
    <lineage>
        <taxon>Bacteria</taxon>
        <taxon>Pseudomonadati</taxon>
        <taxon>Pseudomonadota</taxon>
        <taxon>Betaproteobacteria</taxon>
        <taxon>Burkholderiales</taxon>
        <taxon>Comamonadaceae</taxon>
        <taxon>Pseudacidovorax</taxon>
    </lineage>
</organism>
<dbReference type="EMBL" id="LDSL01000050">
    <property type="protein sequence ID" value="KTT23348.1"/>
    <property type="molecule type" value="Genomic_DNA"/>
</dbReference>
<dbReference type="PROSITE" id="PS50887">
    <property type="entry name" value="GGDEF"/>
    <property type="match status" value="1"/>
</dbReference>
<dbReference type="InterPro" id="IPR001633">
    <property type="entry name" value="EAL_dom"/>
</dbReference>
<dbReference type="InterPro" id="IPR000160">
    <property type="entry name" value="GGDEF_dom"/>
</dbReference>
<protein>
    <recommendedName>
        <fullName evidence="5">Diguanylate cyclase (GGDEF)-like protein</fullName>
    </recommendedName>
</protein>
<dbReference type="InterPro" id="IPR029787">
    <property type="entry name" value="Nucleotide_cyclase"/>
</dbReference>
<dbReference type="Gene3D" id="3.30.70.270">
    <property type="match status" value="1"/>
</dbReference>
<comment type="caution">
    <text evidence="3">The sequence shown here is derived from an EMBL/GenBank/DDBJ whole genome shotgun (WGS) entry which is preliminary data.</text>
</comment>
<feature type="domain" description="GGDEF" evidence="2">
    <location>
        <begin position="20"/>
        <end position="152"/>
    </location>
</feature>
<dbReference type="SMART" id="SM00267">
    <property type="entry name" value="GGDEF"/>
    <property type="match status" value="1"/>
</dbReference>
<evidence type="ECO:0000259" key="1">
    <source>
        <dbReference type="PROSITE" id="PS50883"/>
    </source>
</evidence>
<dbReference type="GO" id="GO:0071111">
    <property type="term" value="F:cyclic-guanylate-specific phosphodiesterase activity"/>
    <property type="evidence" value="ECO:0007669"/>
    <property type="project" value="InterPro"/>
</dbReference>
<dbReference type="PROSITE" id="PS50883">
    <property type="entry name" value="EAL"/>
    <property type="match status" value="1"/>
</dbReference>
<dbReference type="CDD" id="cd01948">
    <property type="entry name" value="EAL"/>
    <property type="match status" value="1"/>
</dbReference>
<evidence type="ECO:0000313" key="3">
    <source>
        <dbReference type="EMBL" id="KTT23348.1"/>
    </source>
</evidence>
<name>A0A147H0J8_9BURK</name>
<dbReference type="Proteomes" id="UP000072741">
    <property type="component" value="Unassembled WGS sequence"/>
</dbReference>
<dbReference type="InterPro" id="IPR043128">
    <property type="entry name" value="Rev_trsase/Diguanyl_cyclase"/>
</dbReference>
<accession>A0A147H0J8</accession>
<dbReference type="Gene3D" id="3.20.20.450">
    <property type="entry name" value="EAL domain"/>
    <property type="match status" value="1"/>
</dbReference>
<proteinExistence type="predicted"/>
<dbReference type="PANTHER" id="PTHR33121">
    <property type="entry name" value="CYCLIC DI-GMP PHOSPHODIESTERASE PDEF"/>
    <property type="match status" value="1"/>
</dbReference>
<evidence type="ECO:0008006" key="5">
    <source>
        <dbReference type="Google" id="ProtNLM"/>
    </source>
</evidence>
<dbReference type="PANTHER" id="PTHR33121:SF71">
    <property type="entry name" value="OXYGEN SENSOR PROTEIN DOSP"/>
    <property type="match status" value="1"/>
</dbReference>
<feature type="domain" description="EAL" evidence="1">
    <location>
        <begin position="161"/>
        <end position="415"/>
    </location>
</feature>
<reference evidence="3 4" key="1">
    <citation type="journal article" date="2016" name="Front. Microbiol.">
        <title>Genomic Resource of Rice Seed Associated Bacteria.</title>
        <authorList>
            <person name="Midha S."/>
            <person name="Bansal K."/>
            <person name="Sharma S."/>
            <person name="Kumar N."/>
            <person name="Patil P.P."/>
            <person name="Chaudhry V."/>
            <person name="Patil P.B."/>
        </authorList>
    </citation>
    <scope>NUCLEOTIDE SEQUENCE [LARGE SCALE GENOMIC DNA]</scope>
    <source>
        <strain evidence="3 4">NS331</strain>
    </source>
</reference>
<evidence type="ECO:0000259" key="2">
    <source>
        <dbReference type="PROSITE" id="PS50887"/>
    </source>
</evidence>
<dbReference type="InterPro" id="IPR050706">
    <property type="entry name" value="Cyclic-di-GMP_PDE-like"/>
</dbReference>
<dbReference type="Pfam" id="PF00990">
    <property type="entry name" value="GGDEF"/>
    <property type="match status" value="1"/>
</dbReference>
<dbReference type="CDD" id="cd01949">
    <property type="entry name" value="GGDEF"/>
    <property type="match status" value="1"/>
</dbReference>
<dbReference type="SMART" id="SM00052">
    <property type="entry name" value="EAL"/>
    <property type="match status" value="1"/>
</dbReference>
<dbReference type="InterPro" id="IPR035919">
    <property type="entry name" value="EAL_sf"/>
</dbReference>
<dbReference type="SUPFAM" id="SSF141868">
    <property type="entry name" value="EAL domain-like"/>
    <property type="match status" value="1"/>
</dbReference>
<dbReference type="AlphaFoldDB" id="A0A147H0J8"/>
<evidence type="ECO:0000313" key="4">
    <source>
        <dbReference type="Proteomes" id="UP000072741"/>
    </source>
</evidence>